<sequence>MRHLCYGESITEETWRAMKSKDSPTFARMGARGLWRTLRKLSNRAVNISRVTGQLDYDTPRKPLTGKKFACLQKMYYRQLDLKVDVENRPRMYRKLNDHVGSAINSSFQTMKQELEDRDASPISTASTLAEPLSLDEDRPAIEVNYSGQMDVQWPPTIDQTASDTPISAAHGHLRSQPSSTVTSNSNEQSDAVISAPRSNQSSRVDATPKTAELLDFFAAKKTEQRASTSSSYSYRPYSPIPLRNGYRPSSTVTCNSDEQGYAVIPEPRSNPSSRADADPKTVVSQPLRLRDYSSGHNKLTSVDVRQKQVLCAPTNIANVKLELVFTTSTTHEDWSVPDSQPSFNTTPPSFDREHLQSNTPSPVFFKRHVGRRISSSLEASSPAINR</sequence>
<protein>
    <submittedName>
        <fullName evidence="1">Uncharacterized protein</fullName>
    </submittedName>
</protein>
<reference evidence="1" key="1">
    <citation type="submission" date="2023-04" db="EMBL/GenBank/DDBJ databases">
        <title>A chromosome-level genome assembly of the parasitoid wasp Eretmocerus hayati.</title>
        <authorList>
            <person name="Zhong Y."/>
            <person name="Liu S."/>
            <person name="Liu Y."/>
        </authorList>
    </citation>
    <scope>NUCLEOTIDE SEQUENCE</scope>
    <source>
        <strain evidence="1">ZJU_SS_LIU_2023</strain>
    </source>
</reference>
<organism evidence="1 2">
    <name type="scientific">Eretmocerus hayati</name>
    <dbReference type="NCBI Taxonomy" id="131215"/>
    <lineage>
        <taxon>Eukaryota</taxon>
        <taxon>Metazoa</taxon>
        <taxon>Ecdysozoa</taxon>
        <taxon>Arthropoda</taxon>
        <taxon>Hexapoda</taxon>
        <taxon>Insecta</taxon>
        <taxon>Pterygota</taxon>
        <taxon>Neoptera</taxon>
        <taxon>Endopterygota</taxon>
        <taxon>Hymenoptera</taxon>
        <taxon>Apocrita</taxon>
        <taxon>Proctotrupomorpha</taxon>
        <taxon>Chalcidoidea</taxon>
        <taxon>Aphelinidae</taxon>
        <taxon>Aphelininae</taxon>
        <taxon>Eretmocerus</taxon>
    </lineage>
</organism>
<accession>A0ACC2P4F1</accession>
<dbReference type="Proteomes" id="UP001239111">
    <property type="component" value="Chromosome 2"/>
</dbReference>
<proteinExistence type="predicted"/>
<evidence type="ECO:0000313" key="1">
    <source>
        <dbReference type="EMBL" id="KAJ8677998.1"/>
    </source>
</evidence>
<dbReference type="EMBL" id="CM056742">
    <property type="protein sequence ID" value="KAJ8677998.1"/>
    <property type="molecule type" value="Genomic_DNA"/>
</dbReference>
<keyword evidence="2" id="KW-1185">Reference proteome</keyword>
<name>A0ACC2P4F1_9HYME</name>
<comment type="caution">
    <text evidence="1">The sequence shown here is derived from an EMBL/GenBank/DDBJ whole genome shotgun (WGS) entry which is preliminary data.</text>
</comment>
<evidence type="ECO:0000313" key="2">
    <source>
        <dbReference type="Proteomes" id="UP001239111"/>
    </source>
</evidence>
<gene>
    <name evidence="1" type="ORF">QAD02_013785</name>
</gene>